<dbReference type="SUPFAM" id="SSF56349">
    <property type="entry name" value="DNA breaking-rejoining enzymes"/>
    <property type="match status" value="1"/>
</dbReference>
<evidence type="ECO:0000313" key="3">
    <source>
        <dbReference type="EMBL" id="EFS22155.1"/>
    </source>
</evidence>
<dbReference type="EMBL" id="GG657974">
    <property type="protein sequence ID" value="EFS22155.1"/>
    <property type="molecule type" value="Genomic_DNA"/>
</dbReference>
<evidence type="ECO:0000256" key="1">
    <source>
        <dbReference type="ARBA" id="ARBA00023172"/>
    </source>
</evidence>
<dbReference type="GO" id="GO:0015074">
    <property type="term" value="P:DNA integration"/>
    <property type="evidence" value="ECO:0007669"/>
    <property type="project" value="InterPro"/>
</dbReference>
<protein>
    <submittedName>
        <fullName evidence="3">Site-specific recombinase, phage integrase family</fullName>
    </submittedName>
</protein>
<dbReference type="HOGENOM" id="CLU_027562_33_1_0"/>
<dbReference type="AlphaFoldDB" id="E5BI32"/>
<feature type="domain" description="Tyr recombinase" evidence="2">
    <location>
        <begin position="9"/>
        <end position="198"/>
    </location>
</feature>
<dbReference type="GO" id="GO:0006310">
    <property type="term" value="P:DNA recombination"/>
    <property type="evidence" value="ECO:0007669"/>
    <property type="project" value="UniProtKB-KW"/>
</dbReference>
<dbReference type="Pfam" id="PF00589">
    <property type="entry name" value="Phage_integrase"/>
    <property type="match status" value="1"/>
</dbReference>
<keyword evidence="4" id="KW-1185">Reference proteome</keyword>
<organism evidence="3 4">
    <name type="scientific">Fusobacterium gonidiaformans 3-1-5R</name>
    <dbReference type="NCBI Taxonomy" id="469605"/>
    <lineage>
        <taxon>Bacteria</taxon>
        <taxon>Fusobacteriati</taxon>
        <taxon>Fusobacteriota</taxon>
        <taxon>Fusobacteriia</taxon>
        <taxon>Fusobacteriales</taxon>
        <taxon>Fusobacteriaceae</taxon>
        <taxon>Fusobacterium</taxon>
    </lineage>
</organism>
<reference evidence="3 4" key="1">
    <citation type="submission" date="2009-02" db="EMBL/GenBank/DDBJ databases">
        <title>The Genome Sequence of Fusobacterium sp. 3_1_5R.</title>
        <authorList>
            <consortium name="The Broad Institute Genome Sequencing Platform"/>
            <person name="Ward D."/>
            <person name="Young S.K."/>
            <person name="Kodira C.D."/>
            <person name="Zeng Q."/>
            <person name="Koehrsen M."/>
            <person name="Alvarado L."/>
            <person name="Berlin A."/>
            <person name="Borenstein D."/>
            <person name="Chen Z."/>
            <person name="Engels R."/>
            <person name="Freedman E."/>
            <person name="Gellesch M."/>
            <person name="Goldberg J."/>
            <person name="Griggs A."/>
            <person name="Gujja S."/>
            <person name="Heiman D."/>
            <person name="Hepburn T."/>
            <person name="Howarth C."/>
            <person name="Jen D."/>
            <person name="Larson L."/>
            <person name="Lewis B."/>
            <person name="Mehta T."/>
            <person name="Park D."/>
            <person name="Pearson M."/>
            <person name="Roberts A."/>
            <person name="Saif S."/>
            <person name="Shea T."/>
            <person name="Shenoy N."/>
            <person name="Sisk P."/>
            <person name="Stolte C."/>
            <person name="Sykes S."/>
            <person name="Walk T."/>
            <person name="White J."/>
            <person name="Yandava C."/>
            <person name="Allen-Vercoe E."/>
            <person name="Strauss J."/>
            <person name="Ambrose C."/>
            <person name="Lander E."/>
            <person name="Nusbaum C."/>
            <person name="Galagan J."/>
            <person name="Birren B."/>
        </authorList>
    </citation>
    <scope>NUCLEOTIDE SEQUENCE [LARGE SCALE GENOMIC DNA]</scope>
    <source>
        <strain evidence="3 4">3_1_5R</strain>
    </source>
</reference>
<dbReference type="InterPro" id="IPR050090">
    <property type="entry name" value="Tyrosine_recombinase_XerCD"/>
</dbReference>
<gene>
    <name evidence="3" type="ORF">FSBG_01652</name>
</gene>
<name>E5BI32_9FUSO</name>
<dbReference type="RefSeq" id="WP_005959364.1">
    <property type="nucleotide sequence ID" value="NZ_GG657974.1"/>
</dbReference>
<dbReference type="InterPro" id="IPR002104">
    <property type="entry name" value="Integrase_catalytic"/>
</dbReference>
<keyword evidence="1" id="KW-0233">DNA recombination</keyword>
<dbReference type="PANTHER" id="PTHR30349:SF82">
    <property type="entry name" value="INTEGRASE_RECOMBINASE YOEC-RELATED"/>
    <property type="match status" value="1"/>
</dbReference>
<dbReference type="Proteomes" id="UP000002975">
    <property type="component" value="Unassembled WGS sequence"/>
</dbReference>
<dbReference type="PANTHER" id="PTHR30349">
    <property type="entry name" value="PHAGE INTEGRASE-RELATED"/>
    <property type="match status" value="1"/>
</dbReference>
<proteinExistence type="predicted"/>
<dbReference type="Gene3D" id="1.10.443.10">
    <property type="entry name" value="Intergrase catalytic core"/>
    <property type="match status" value="1"/>
</dbReference>
<dbReference type="InterPro" id="IPR013762">
    <property type="entry name" value="Integrase-like_cat_sf"/>
</dbReference>
<dbReference type="OrthoDB" id="89164at2"/>
<dbReference type="BioCyc" id="FSP469605-HMP:GTSP-1695-MONOMER"/>
<dbReference type="PROSITE" id="PS51898">
    <property type="entry name" value="TYR_RECOMBINASE"/>
    <property type="match status" value="1"/>
</dbReference>
<evidence type="ECO:0000313" key="4">
    <source>
        <dbReference type="Proteomes" id="UP000002975"/>
    </source>
</evidence>
<dbReference type="InterPro" id="IPR011010">
    <property type="entry name" value="DNA_brk_join_enz"/>
</dbReference>
<accession>E5BI32</accession>
<evidence type="ECO:0000259" key="2">
    <source>
        <dbReference type="PROSITE" id="PS51898"/>
    </source>
</evidence>
<sequence>MLTESKKGQAVKAITPEDLKRIREYLSMKGKIPFLEFINFGCNVALRISDLSVIEFQDINERRWKLELIEKKTKKKRVIKLNKTCQKAVKNLKEYYQELGYDVSKGYLFKSLSPYQLKHKLDTPFTVNGVSRAFKRLEEMLNIQYPLGSHSLRKTWGKKVYEETLNIALIMKAFNHSSPAVTLRYIGIEQEEIDQLYEDFEI</sequence>
<dbReference type="GO" id="GO:0003677">
    <property type="term" value="F:DNA binding"/>
    <property type="evidence" value="ECO:0007669"/>
    <property type="project" value="InterPro"/>
</dbReference>